<evidence type="ECO:0000313" key="3">
    <source>
        <dbReference type="EMBL" id="KPZ11392.1"/>
    </source>
</evidence>
<name>A0A0Q0DTQ6_PSEA0</name>
<dbReference type="OrthoDB" id="572496at2"/>
<dbReference type="Proteomes" id="UP000050266">
    <property type="component" value="Unassembled WGS sequence"/>
</dbReference>
<organism evidence="3 4">
    <name type="scientific">Pseudomonas amygdali pv. ulmi</name>
    <dbReference type="NCBI Taxonomy" id="251720"/>
    <lineage>
        <taxon>Bacteria</taxon>
        <taxon>Pseudomonadati</taxon>
        <taxon>Pseudomonadota</taxon>
        <taxon>Gammaproteobacteria</taxon>
        <taxon>Pseudomonadales</taxon>
        <taxon>Pseudomonadaceae</taxon>
        <taxon>Pseudomonas</taxon>
        <taxon>Pseudomonas amygdali</taxon>
    </lineage>
</organism>
<dbReference type="CDD" id="cd04301">
    <property type="entry name" value="NAT_SF"/>
    <property type="match status" value="1"/>
</dbReference>
<dbReference type="EMBL" id="LJRQ01000238">
    <property type="protein sequence ID" value="KPZ11392.1"/>
    <property type="molecule type" value="Genomic_DNA"/>
</dbReference>
<keyword evidence="2" id="KW-0012">Acyltransferase</keyword>
<dbReference type="PANTHER" id="PTHR43800">
    <property type="entry name" value="PEPTIDYL-LYSINE N-ACETYLTRANSFERASE YJAB"/>
    <property type="match status" value="1"/>
</dbReference>
<gene>
    <name evidence="3" type="ORF">ALO41_103017</name>
</gene>
<dbReference type="PATRIC" id="fig|251720.4.peg.1448"/>
<dbReference type="AlphaFoldDB" id="A0A0Q0DTQ6"/>
<dbReference type="InterPro" id="IPR000182">
    <property type="entry name" value="GNAT_dom"/>
</dbReference>
<dbReference type="RefSeq" id="WP_057432776.1">
    <property type="nucleotide sequence ID" value="NZ_LIHQ01000237.1"/>
</dbReference>
<evidence type="ECO:0000256" key="1">
    <source>
        <dbReference type="ARBA" id="ARBA00022679"/>
    </source>
</evidence>
<protein>
    <submittedName>
        <fullName evidence="3">Uncharacterized protein</fullName>
    </submittedName>
</protein>
<dbReference type="Pfam" id="PF00583">
    <property type="entry name" value="Acetyltransf_1"/>
    <property type="match status" value="1"/>
</dbReference>
<keyword evidence="1" id="KW-0808">Transferase</keyword>
<evidence type="ECO:0000313" key="4">
    <source>
        <dbReference type="Proteomes" id="UP000050266"/>
    </source>
</evidence>
<comment type="caution">
    <text evidence="3">The sequence shown here is derived from an EMBL/GenBank/DDBJ whole genome shotgun (WGS) entry which is preliminary data.</text>
</comment>
<dbReference type="InterPro" id="IPR016181">
    <property type="entry name" value="Acyl_CoA_acyltransferase"/>
</dbReference>
<evidence type="ECO:0000256" key="2">
    <source>
        <dbReference type="ARBA" id="ARBA00023315"/>
    </source>
</evidence>
<dbReference type="GO" id="GO:0016747">
    <property type="term" value="F:acyltransferase activity, transferring groups other than amino-acyl groups"/>
    <property type="evidence" value="ECO:0007669"/>
    <property type="project" value="InterPro"/>
</dbReference>
<dbReference type="PANTHER" id="PTHR43800:SF1">
    <property type="entry name" value="PEPTIDYL-LYSINE N-ACETYLTRANSFERASE YJAB"/>
    <property type="match status" value="1"/>
</dbReference>
<proteinExistence type="predicted"/>
<sequence>MRNYYFRLSCAEDVPDLCRISAEARLRYRTFPSLAHIAEAPALAPLRFEACRVVVALDSNSHKIMGFAAMRPLDGLLYLDNISVRPSASGMGIGAKLLSAAIEHAESLGVRAVSLTTFREPPWNGPWFRKHGFLTMPGAYIGEGLKQVMDRQRVTLDATTRETLWRVLHD</sequence>
<dbReference type="PROSITE" id="PS51186">
    <property type="entry name" value="GNAT"/>
    <property type="match status" value="1"/>
</dbReference>
<dbReference type="Gene3D" id="3.40.630.30">
    <property type="match status" value="1"/>
</dbReference>
<dbReference type="SUPFAM" id="SSF55729">
    <property type="entry name" value="Acyl-CoA N-acyltransferases (Nat)"/>
    <property type="match status" value="1"/>
</dbReference>
<reference evidence="3 4" key="1">
    <citation type="submission" date="2015-09" db="EMBL/GenBank/DDBJ databases">
        <title>Genome announcement of multiple Pseudomonas syringae strains.</title>
        <authorList>
            <person name="Thakur S."/>
            <person name="Wang P.W."/>
            <person name="Gong Y."/>
            <person name="Weir B.S."/>
            <person name="Guttman D.S."/>
        </authorList>
    </citation>
    <scope>NUCLEOTIDE SEQUENCE [LARGE SCALE GENOMIC DNA]</scope>
    <source>
        <strain evidence="3 4">ICMP3962</strain>
    </source>
</reference>
<accession>A0A0Q0DTQ6</accession>